<dbReference type="PANTHER" id="PTHR20938">
    <property type="entry name" value="INTEGRATOR COMPLEX SUBUNIT 4"/>
    <property type="match status" value="1"/>
</dbReference>
<accession>A0A8J2LNS5</accession>
<dbReference type="Proteomes" id="UP000708208">
    <property type="component" value="Unassembled WGS sequence"/>
</dbReference>
<gene>
    <name evidence="5" type="ORF">AFUS01_LOCUS35874</name>
</gene>
<dbReference type="Pfam" id="PF24493">
    <property type="entry name" value="INTS4_8HBD"/>
    <property type="match status" value="1"/>
</dbReference>
<evidence type="ECO:0000256" key="2">
    <source>
        <dbReference type="ARBA" id="ARBA00023242"/>
    </source>
</evidence>
<organism evidence="5 6">
    <name type="scientific">Allacma fusca</name>
    <dbReference type="NCBI Taxonomy" id="39272"/>
    <lineage>
        <taxon>Eukaryota</taxon>
        <taxon>Metazoa</taxon>
        <taxon>Ecdysozoa</taxon>
        <taxon>Arthropoda</taxon>
        <taxon>Hexapoda</taxon>
        <taxon>Collembola</taxon>
        <taxon>Symphypleona</taxon>
        <taxon>Sminthuridae</taxon>
        <taxon>Allacma</taxon>
    </lineage>
</organism>
<feature type="domain" description="INTS4 8 helical bundle" evidence="3">
    <location>
        <begin position="665"/>
        <end position="857"/>
    </location>
</feature>
<keyword evidence="6" id="KW-1185">Reference proteome</keyword>
<reference evidence="5" key="1">
    <citation type="submission" date="2021-06" db="EMBL/GenBank/DDBJ databases">
        <authorList>
            <person name="Hodson N. C."/>
            <person name="Mongue J. A."/>
            <person name="Jaron S. K."/>
        </authorList>
    </citation>
    <scope>NUCLEOTIDE SEQUENCE</scope>
</reference>
<proteinExistence type="predicted"/>
<evidence type="ECO:0000259" key="4">
    <source>
        <dbReference type="Pfam" id="PF25458"/>
    </source>
</evidence>
<evidence type="ECO:0000259" key="3">
    <source>
        <dbReference type="Pfam" id="PF24493"/>
    </source>
</evidence>
<keyword evidence="2" id="KW-0539">Nucleus</keyword>
<dbReference type="InterPro" id="IPR056235">
    <property type="entry name" value="INTS4_8HBD"/>
</dbReference>
<evidence type="ECO:0008006" key="7">
    <source>
        <dbReference type="Google" id="ProtNLM"/>
    </source>
</evidence>
<dbReference type="AlphaFoldDB" id="A0A8J2LNS5"/>
<sequence>MFVDGNTELLASSGRRKEKFRNTVTGSKNFGSSFTELRMAALLKKRALAEYSQSQTIVETPVEPVKPKKLRLVKRPAEAIIPGAAQVTADINSLDTSLASEENFQTLSRIVASLPSTESNQSLLRQKLIQLFHCDKSSALKAKCLSVLQLLSLNKLEASGVVEEIIRMLTKENSTLVLSSGLTAALKLARVTEDVQSELQLVKLAKKLVRKTDAKLKIKCLDIIGSLTPFDDPAVVNETSQFVHCYTHSGDPRVRSTAFKIILQLHSKGASLEKSMYSEVIKYLNDDYEIVKLSALQLLFAISQSHPEELVPNEGGDMRLIDDAFAHACTAINDPCLQVRVLAAQLLGKMVQVGPAFLEQTLDKKLMSDMRRKRSAHERKWEKVKAGEWSSGKQWADDAPKELIDADSVSLISGGAAGAFIHGLEDEFMEVRSAAVDSLCELAMLHKPFANLALDFLVDMFNDEIEEVRLKAIDSLGRISNHIMLWEDHLDIILSVLEDTSLDIREGLHKVLGVSHMMTKDCVKMCVEALLENLRKRPHDKLSIWKALQGIGQSHSWTVLPLVPQLLSMHPFFDTAETDPEDPVYVSVLILVFNATKGCPTMLSLFEEKFVRHYQYLRDTLPHLVPELNLGQDSNNLNEMSIENEETGNSTGHFLKGSSNGKLVLKELVGKLKDSQNLSPSMKLNLSKLIIRDVKRLSEVDDEVSGVAKLTALYIHLQIIYSNYIIGSNSWKQLSQNSQNDNLKLQIQTFFQLCLKMQYGFSGLSVHEFAIVLQLKLRALVFQLVFIVKGSNASALASCQNLLEQSESVQKYLEKHGIEADDFTLSLFKILDSLEEPKPGTLTNLLLPLFEKHPIPLVSFTSSVKMTSAAIVEPTGESDTPLEFTTGLLLGIPFDCQLVNVTDREHVRIRVKYPDEQVHLVRPRPNDFRTSLASPDVTRLLTQIVVSHKSWTEPCPVTLCVVLDLSGPETNYNRKLVGKNDTMYTLQLSEEKQVLIAPRPPRKGI</sequence>
<comment type="caution">
    <text evidence="5">The sequence shown here is derived from an EMBL/GenBank/DDBJ whole genome shotgun (WGS) entry which is preliminary data.</text>
</comment>
<comment type="subcellular location">
    <subcellularLocation>
        <location evidence="1">Nucleus</location>
    </subcellularLocation>
</comment>
<dbReference type="EMBL" id="CAJVCH010537505">
    <property type="protein sequence ID" value="CAG7825785.1"/>
    <property type="molecule type" value="Genomic_DNA"/>
</dbReference>
<evidence type="ECO:0000256" key="1">
    <source>
        <dbReference type="ARBA" id="ARBA00004123"/>
    </source>
</evidence>
<dbReference type="PANTHER" id="PTHR20938:SF0">
    <property type="entry name" value="INTEGRATOR COMPLEX SUBUNIT 4"/>
    <property type="match status" value="1"/>
</dbReference>
<protein>
    <recommendedName>
        <fullName evidence="7">Integrator complex subunit 4</fullName>
    </recommendedName>
</protein>
<dbReference type="OrthoDB" id="18190at2759"/>
<dbReference type="InterPro" id="IPR057412">
    <property type="entry name" value="INTS4_C"/>
</dbReference>
<dbReference type="GO" id="GO:0032039">
    <property type="term" value="C:integrator complex"/>
    <property type="evidence" value="ECO:0007669"/>
    <property type="project" value="TreeGrafter"/>
</dbReference>
<name>A0A8J2LNS5_9HEXA</name>
<evidence type="ECO:0000313" key="6">
    <source>
        <dbReference type="Proteomes" id="UP000708208"/>
    </source>
</evidence>
<dbReference type="Pfam" id="PF25458">
    <property type="entry name" value="INTS4_C"/>
    <property type="match status" value="1"/>
</dbReference>
<feature type="domain" description="Integrator complex subunit 4/Protein SIEL C-terminal Ig-like" evidence="4">
    <location>
        <begin position="871"/>
        <end position="1000"/>
    </location>
</feature>
<evidence type="ECO:0000313" key="5">
    <source>
        <dbReference type="EMBL" id="CAG7825785.1"/>
    </source>
</evidence>
<dbReference type="GO" id="GO:0016180">
    <property type="term" value="P:snRNA processing"/>
    <property type="evidence" value="ECO:0007669"/>
    <property type="project" value="TreeGrafter"/>
</dbReference>